<protein>
    <submittedName>
        <fullName evidence="2">Uncharacterized protein</fullName>
    </submittedName>
</protein>
<evidence type="ECO:0000256" key="1">
    <source>
        <dbReference type="SAM" id="MobiDB-lite"/>
    </source>
</evidence>
<reference evidence="2 3" key="1">
    <citation type="submission" date="2014-04" db="EMBL/GenBank/DDBJ databases">
        <title>Evolutionary Origins and Diversification of the Mycorrhizal Mutualists.</title>
        <authorList>
            <consortium name="DOE Joint Genome Institute"/>
            <consortium name="Mycorrhizal Genomics Consortium"/>
            <person name="Kohler A."/>
            <person name="Kuo A."/>
            <person name="Nagy L.G."/>
            <person name="Floudas D."/>
            <person name="Copeland A."/>
            <person name="Barry K.W."/>
            <person name="Cichocki N."/>
            <person name="Veneault-Fourrey C."/>
            <person name="LaButti K."/>
            <person name="Lindquist E.A."/>
            <person name="Lipzen A."/>
            <person name="Lundell T."/>
            <person name="Morin E."/>
            <person name="Murat C."/>
            <person name="Riley R."/>
            <person name="Ohm R."/>
            <person name="Sun H."/>
            <person name="Tunlid A."/>
            <person name="Henrissat B."/>
            <person name="Grigoriev I.V."/>
            <person name="Hibbett D.S."/>
            <person name="Martin F."/>
        </authorList>
    </citation>
    <scope>NUCLEOTIDE SEQUENCE [LARGE SCALE GENOMIC DNA]</scope>
    <source>
        <strain evidence="2 3">FD-317 M1</strain>
    </source>
</reference>
<dbReference type="HOGENOM" id="CLU_1845325_0_0_1"/>
<gene>
    <name evidence="2" type="ORF">GYMLUDRAFT_246396</name>
</gene>
<dbReference type="AlphaFoldDB" id="A0A0D0BS03"/>
<evidence type="ECO:0000313" key="3">
    <source>
        <dbReference type="Proteomes" id="UP000053593"/>
    </source>
</evidence>
<name>A0A0D0BS03_9AGAR</name>
<evidence type="ECO:0000313" key="2">
    <source>
        <dbReference type="EMBL" id="KIK58026.1"/>
    </source>
</evidence>
<feature type="compositionally biased region" description="Acidic residues" evidence="1">
    <location>
        <begin position="28"/>
        <end position="38"/>
    </location>
</feature>
<organism evidence="2 3">
    <name type="scientific">Collybiopsis luxurians FD-317 M1</name>
    <dbReference type="NCBI Taxonomy" id="944289"/>
    <lineage>
        <taxon>Eukaryota</taxon>
        <taxon>Fungi</taxon>
        <taxon>Dikarya</taxon>
        <taxon>Basidiomycota</taxon>
        <taxon>Agaricomycotina</taxon>
        <taxon>Agaricomycetes</taxon>
        <taxon>Agaricomycetidae</taxon>
        <taxon>Agaricales</taxon>
        <taxon>Marasmiineae</taxon>
        <taxon>Omphalotaceae</taxon>
        <taxon>Collybiopsis</taxon>
        <taxon>Collybiopsis luxurians</taxon>
    </lineage>
</organism>
<feature type="compositionally biased region" description="Low complexity" evidence="1">
    <location>
        <begin position="87"/>
        <end position="96"/>
    </location>
</feature>
<feature type="region of interest" description="Disordered" evidence="1">
    <location>
        <begin position="26"/>
        <end position="50"/>
    </location>
</feature>
<feature type="region of interest" description="Disordered" evidence="1">
    <location>
        <begin position="63"/>
        <end position="103"/>
    </location>
</feature>
<accession>A0A0D0BS03</accession>
<dbReference type="EMBL" id="KN834787">
    <property type="protein sequence ID" value="KIK58026.1"/>
    <property type="molecule type" value="Genomic_DNA"/>
</dbReference>
<sequence>MSSDDDDDDGIRRILEDEVPVCLVYPQEEADEEVEDEYGNGCGYDEERTRPVKTTVTNHYGYETLSPLPTEHESMAPLPPSSPPTSRPSSKSSSCSTGTTQNQWKLVPTFDETKWALVPTLVPTRKEKERVRLLVILGV</sequence>
<proteinExistence type="predicted"/>
<feature type="compositionally biased region" description="Pro residues" evidence="1">
    <location>
        <begin position="77"/>
        <end position="86"/>
    </location>
</feature>
<dbReference type="Proteomes" id="UP000053593">
    <property type="component" value="Unassembled WGS sequence"/>
</dbReference>
<keyword evidence="3" id="KW-1185">Reference proteome</keyword>